<dbReference type="AlphaFoldDB" id="A0A837GD51"/>
<sequence>MKNILIIGGGWLGKPLAHYLETIGHKVYVSRTTDDGVKELEAQHLTGLKIDLQTNPDIVAQAISNTKADIVIGCFPPGFRKGMGQQYAQHWNMLCQACLVAQVKKVIMVSSTTVYPNLADALDEDAASLNKAHNSNLFSEKAATMLQAEQYVIDSGLDYGVVRCSGLVGPDRHPSRFVDKLKQVSELAPANMLHLTDAIGATSFVALNCKNVVINATTPNTVSKAEFYQAALNSVGSDVRLPPVVQQEDKRILADRLQKLGYRFHYQHTLELV</sequence>
<dbReference type="SUPFAM" id="SSF51735">
    <property type="entry name" value="NAD(P)-binding Rossmann-fold domains"/>
    <property type="match status" value="1"/>
</dbReference>
<protein>
    <submittedName>
        <fullName evidence="2">Nucleoside-diphosphate sugar epimerase</fullName>
    </submittedName>
</protein>
<dbReference type="Gene3D" id="3.40.50.720">
    <property type="entry name" value="NAD(P)-binding Rossmann-like Domain"/>
    <property type="match status" value="1"/>
</dbReference>
<dbReference type="Pfam" id="PF01370">
    <property type="entry name" value="Epimerase"/>
    <property type="match status" value="1"/>
</dbReference>
<feature type="domain" description="NAD-dependent epimerase/dehydratase" evidence="1">
    <location>
        <begin position="4"/>
        <end position="179"/>
    </location>
</feature>
<evidence type="ECO:0000313" key="2">
    <source>
        <dbReference type="EMBL" id="KJY78277.1"/>
    </source>
</evidence>
<gene>
    <name evidence="2" type="ORF">TW71_03190</name>
</gene>
<organism evidence="2">
    <name type="scientific">Vibrio coralliilyticus</name>
    <dbReference type="NCBI Taxonomy" id="190893"/>
    <lineage>
        <taxon>Bacteria</taxon>
        <taxon>Pseudomonadati</taxon>
        <taxon>Pseudomonadota</taxon>
        <taxon>Gammaproteobacteria</taxon>
        <taxon>Vibrionales</taxon>
        <taxon>Vibrionaceae</taxon>
        <taxon>Vibrio</taxon>
    </lineage>
</organism>
<name>A0A837GD51_9VIBR</name>
<dbReference type="PANTHER" id="PTHR43162:SF1">
    <property type="entry name" value="PRESTALK A DIFFERENTIATION PROTEIN A"/>
    <property type="match status" value="1"/>
</dbReference>
<accession>A0A837GD51</accession>
<comment type="caution">
    <text evidence="2">The sequence shown here is derived from an EMBL/GenBank/DDBJ whole genome shotgun (WGS) entry which is preliminary data.</text>
</comment>
<proteinExistence type="predicted"/>
<dbReference type="InterPro" id="IPR001509">
    <property type="entry name" value="Epimerase_deHydtase"/>
</dbReference>
<dbReference type="InterPro" id="IPR036291">
    <property type="entry name" value="NAD(P)-bd_dom_sf"/>
</dbReference>
<dbReference type="EMBL" id="JXXR01000001">
    <property type="protein sequence ID" value="KJY78277.1"/>
    <property type="molecule type" value="Genomic_DNA"/>
</dbReference>
<dbReference type="RefSeq" id="WP_045985060.1">
    <property type="nucleotide sequence ID" value="NZ_CP063051.1"/>
</dbReference>
<reference evidence="2" key="1">
    <citation type="journal article" date="2015" name="BMC Genomics">
        <title>Genome mining reveals unlocked bioactive potential of marine Gram-negative bacteria.</title>
        <authorList>
            <person name="Machado H."/>
            <person name="Sonnenschein E.C."/>
            <person name="Melchiorsen J."/>
            <person name="Gram L."/>
        </authorList>
    </citation>
    <scope>NUCLEOTIDE SEQUENCE</scope>
    <source>
        <strain evidence="2">S2052</strain>
    </source>
</reference>
<dbReference type="InterPro" id="IPR051604">
    <property type="entry name" value="Ergot_Alk_Oxidoreductase"/>
</dbReference>
<evidence type="ECO:0000259" key="1">
    <source>
        <dbReference type="Pfam" id="PF01370"/>
    </source>
</evidence>
<dbReference type="PANTHER" id="PTHR43162">
    <property type="match status" value="1"/>
</dbReference>